<dbReference type="PANTHER" id="PTHR24214:SF38">
    <property type="entry name" value="PDZ AND LIM DOMAIN PROTEIN ZASP-RELATED"/>
    <property type="match status" value="1"/>
</dbReference>
<evidence type="ECO:0000313" key="8">
    <source>
        <dbReference type="Proteomes" id="UP000015441"/>
    </source>
</evidence>
<feature type="compositionally biased region" description="Polar residues" evidence="5">
    <location>
        <begin position="75"/>
        <end position="109"/>
    </location>
</feature>
<organism evidence="7 8">
    <name type="scientific">Blumeria graminis f. sp. hordei (strain DH14)</name>
    <name type="common">Barley powdery mildew</name>
    <name type="synonym">Oidium monilioides f. sp. hordei</name>
    <dbReference type="NCBI Taxonomy" id="546991"/>
    <lineage>
        <taxon>Eukaryota</taxon>
        <taxon>Fungi</taxon>
        <taxon>Dikarya</taxon>
        <taxon>Ascomycota</taxon>
        <taxon>Pezizomycotina</taxon>
        <taxon>Leotiomycetes</taxon>
        <taxon>Erysiphales</taxon>
        <taxon>Erysiphaceae</taxon>
        <taxon>Blumeria</taxon>
        <taxon>Blumeria hordei</taxon>
    </lineage>
</organism>
<reference evidence="7 8" key="1">
    <citation type="journal article" date="2010" name="Science">
        <title>Genome expansion and gene loss in powdery mildew fungi reveal tradeoffs in extreme parasitism.</title>
        <authorList>
            <person name="Spanu P.D."/>
            <person name="Abbott J.C."/>
            <person name="Amselem J."/>
            <person name="Burgis T.A."/>
            <person name="Soanes D.M."/>
            <person name="Stueber K."/>
            <person name="Ver Loren van Themaat E."/>
            <person name="Brown J.K.M."/>
            <person name="Butcher S.A."/>
            <person name="Gurr S.J."/>
            <person name="Lebrun M.-H."/>
            <person name="Ridout C.J."/>
            <person name="Schulze-Lefert P."/>
            <person name="Talbot N.J."/>
            <person name="Ahmadinejad N."/>
            <person name="Ametz C."/>
            <person name="Barton G.R."/>
            <person name="Benjdia M."/>
            <person name="Bidzinski P."/>
            <person name="Bindschedler L.V."/>
            <person name="Both M."/>
            <person name="Brewer M.T."/>
            <person name="Cadle-Davidson L."/>
            <person name="Cadle-Davidson M.M."/>
            <person name="Collemare J."/>
            <person name="Cramer R."/>
            <person name="Frenkel O."/>
            <person name="Godfrey D."/>
            <person name="Harriman J."/>
            <person name="Hoede C."/>
            <person name="King B.C."/>
            <person name="Klages S."/>
            <person name="Kleemann J."/>
            <person name="Knoll D."/>
            <person name="Koti P.S."/>
            <person name="Kreplak J."/>
            <person name="Lopez-Ruiz F.J."/>
            <person name="Lu X."/>
            <person name="Maekawa T."/>
            <person name="Mahanil S."/>
            <person name="Micali C."/>
            <person name="Milgroom M.G."/>
            <person name="Montana G."/>
            <person name="Noir S."/>
            <person name="O'Connell R.J."/>
            <person name="Oberhaensli S."/>
            <person name="Parlange F."/>
            <person name="Pedersen C."/>
            <person name="Quesneville H."/>
            <person name="Reinhardt R."/>
            <person name="Rott M."/>
            <person name="Sacristan S."/>
            <person name="Schmidt S.M."/>
            <person name="Schoen M."/>
            <person name="Skamnioti P."/>
            <person name="Sommer H."/>
            <person name="Stephens A."/>
            <person name="Takahara H."/>
            <person name="Thordal-Christensen H."/>
            <person name="Vigouroux M."/>
            <person name="Wessling R."/>
            <person name="Wicker T."/>
            <person name="Panstruga R."/>
        </authorList>
    </citation>
    <scope>NUCLEOTIDE SEQUENCE [LARGE SCALE GENOMIC DNA]</scope>
    <source>
        <strain evidence="7">DH14</strain>
    </source>
</reference>
<evidence type="ECO:0000256" key="5">
    <source>
        <dbReference type="SAM" id="MobiDB-lite"/>
    </source>
</evidence>
<evidence type="ECO:0000259" key="6">
    <source>
        <dbReference type="PROSITE" id="PS50023"/>
    </source>
</evidence>
<feature type="compositionally biased region" description="Polar residues" evidence="5">
    <location>
        <begin position="271"/>
        <end position="283"/>
    </location>
</feature>
<dbReference type="GO" id="GO:0030695">
    <property type="term" value="F:GTPase regulator activity"/>
    <property type="evidence" value="ECO:0007669"/>
    <property type="project" value="UniProtKB-ARBA"/>
</dbReference>
<dbReference type="FunFam" id="2.10.110.10:FF:000077">
    <property type="entry name" value="LIM domain protein"/>
    <property type="match status" value="1"/>
</dbReference>
<keyword evidence="1 4" id="KW-0479">Metal-binding</keyword>
<evidence type="ECO:0000256" key="3">
    <source>
        <dbReference type="ARBA" id="ARBA00023038"/>
    </source>
</evidence>
<dbReference type="EMBL" id="CAUH01000431">
    <property type="protein sequence ID" value="CCU74579.1"/>
    <property type="molecule type" value="Genomic_DNA"/>
</dbReference>
<dbReference type="InterPro" id="IPR050604">
    <property type="entry name" value="PDZ-LIM_domain"/>
</dbReference>
<feature type="compositionally biased region" description="Basic and acidic residues" evidence="5">
    <location>
        <begin position="285"/>
        <end position="297"/>
    </location>
</feature>
<feature type="domain" description="LIM zinc-binding" evidence="6">
    <location>
        <begin position="785"/>
        <end position="848"/>
    </location>
</feature>
<sequence>MPLRGRSKDRENTPSPGPVYMSNEEFADYLKNLRSKQIVRPYGARPFPSDIRKKSIDKNVSPAKTDVLHGRSGSPPLQISPKTNNAFSSNRRLQSSLPNLNSATNQSKGRQLAKQPSLDSQAPLPKPSEIVPSATYIERGQRWMEREDAVALREAMQDMKLKGESEESRIYTAAQKEASELVWQHQNPDHISKADQPYRYKNHLRKNSYQHARALSIHRHSGKILTSGSTRNVTDRCRSTSRSSSGSDNVNLHSQIKFNGVSEHVQPNFSTNRNIPVNHSNGSHELPEKLGETETDFKTQGNTSEGQNAPTTARKKNVTKRNISGEMAVSTFDGNQIWEEDEKEQEKRLHGRQQDASILKASLCVKPKNPLNRVQFAPGPVLTQSDNSPQSTKRMSCLETSMNFSLKPKNLRYIQNPPPDKASCLPVKISQTSKESISDGLELRSEEIRRATCMRLKDRSTKLPVPSVVSDKLGRPIVSFDSNWKPKEADLKPEVRRFTHDQRDLDQHPQNSNTRSATAPCSTYSPAGLSSRSSPSKMNQQFATCNVPEITTPVMSDRCQSEINTSRGHSPLTPSTTKIQSESTYSSNNQQARPLPFPKSSTSQYVAPTPRNLHGHWSPAAYRATATCHQCNLPIEGRVLKLSGASEHYHPECFRCFTCGTGLESLEIHQEPIFRRSERIERHRRRLKGENIPASEEQADMDDGDERYRYYCHLDFHEQFAPKCKHCKTPIIGEHLVALGEHWHYGHFFCAECGEPFDKGMTHIEKDGYAWCLSCQTKRTERQAPKCKKCKVAVIGEYVQALGGEWHEKCFRCSTCKDGFLEGSFYPKQVEGTTIVLCLKCVERELKA</sequence>
<dbReference type="InParanoid" id="N1J693"/>
<dbReference type="GO" id="GO:0001725">
    <property type="term" value="C:stress fiber"/>
    <property type="evidence" value="ECO:0007669"/>
    <property type="project" value="TreeGrafter"/>
</dbReference>
<dbReference type="Gene3D" id="2.10.110.10">
    <property type="entry name" value="Cysteine Rich Protein"/>
    <property type="match status" value="3"/>
</dbReference>
<dbReference type="PROSITE" id="PS50023">
    <property type="entry name" value="LIM_DOMAIN_2"/>
    <property type="match status" value="3"/>
</dbReference>
<comment type="caution">
    <text evidence="7">The sequence shown here is derived from an EMBL/GenBank/DDBJ whole genome shotgun (WGS) entry which is preliminary data.</text>
</comment>
<keyword evidence="3 4" id="KW-0440">LIM domain</keyword>
<dbReference type="Proteomes" id="UP000015441">
    <property type="component" value="Unassembled WGS sequence"/>
</dbReference>
<feature type="region of interest" description="Disordered" evidence="5">
    <location>
        <begin position="38"/>
        <end position="130"/>
    </location>
</feature>
<dbReference type="GO" id="GO:0051371">
    <property type="term" value="F:muscle alpha-actinin binding"/>
    <property type="evidence" value="ECO:0007669"/>
    <property type="project" value="TreeGrafter"/>
</dbReference>
<keyword evidence="2 4" id="KW-0862">Zinc</keyword>
<evidence type="ECO:0000256" key="1">
    <source>
        <dbReference type="ARBA" id="ARBA00022723"/>
    </source>
</evidence>
<dbReference type="AlphaFoldDB" id="N1J693"/>
<feature type="compositionally biased region" description="Basic and acidic residues" evidence="5">
    <location>
        <begin position="1"/>
        <end position="12"/>
    </location>
</feature>
<dbReference type="eggNOG" id="KOG1703">
    <property type="taxonomic scope" value="Eukaryota"/>
</dbReference>
<feature type="region of interest" description="Disordered" evidence="5">
    <location>
        <begin position="226"/>
        <end position="252"/>
    </location>
</feature>
<feature type="region of interest" description="Disordered" evidence="5">
    <location>
        <begin position="562"/>
        <end position="604"/>
    </location>
</feature>
<feature type="region of interest" description="Disordered" evidence="5">
    <location>
        <begin position="501"/>
        <end position="540"/>
    </location>
</feature>
<feature type="region of interest" description="Disordered" evidence="5">
    <location>
        <begin position="271"/>
        <end position="315"/>
    </location>
</feature>
<feature type="domain" description="LIM zinc-binding" evidence="6">
    <location>
        <begin position="626"/>
        <end position="692"/>
    </location>
</feature>
<dbReference type="InterPro" id="IPR001781">
    <property type="entry name" value="Znf_LIM"/>
</dbReference>
<gene>
    <name evidence="7" type="ORF">BGHDH14_bgh06790</name>
</gene>
<dbReference type="PANTHER" id="PTHR24214">
    <property type="entry name" value="PDZ AND LIM DOMAIN PROTEIN ZASP"/>
    <property type="match status" value="1"/>
</dbReference>
<dbReference type="SUPFAM" id="SSF57716">
    <property type="entry name" value="Glucocorticoid receptor-like (DNA-binding domain)"/>
    <property type="match status" value="2"/>
</dbReference>
<dbReference type="STRING" id="546991.N1J693"/>
<proteinExistence type="predicted"/>
<dbReference type="PROSITE" id="PS00478">
    <property type="entry name" value="LIM_DOMAIN_1"/>
    <property type="match status" value="2"/>
</dbReference>
<dbReference type="Pfam" id="PF00412">
    <property type="entry name" value="LIM"/>
    <property type="match status" value="3"/>
</dbReference>
<keyword evidence="8" id="KW-1185">Reference proteome</keyword>
<evidence type="ECO:0000256" key="2">
    <source>
        <dbReference type="ARBA" id="ARBA00022833"/>
    </source>
</evidence>
<feature type="compositionally biased region" description="Low complexity" evidence="5">
    <location>
        <begin position="525"/>
        <end position="536"/>
    </location>
</feature>
<dbReference type="GO" id="GO:0046872">
    <property type="term" value="F:metal ion binding"/>
    <property type="evidence" value="ECO:0007669"/>
    <property type="project" value="UniProtKB-KW"/>
</dbReference>
<dbReference type="GO" id="GO:0030036">
    <property type="term" value="P:actin cytoskeleton organization"/>
    <property type="evidence" value="ECO:0007669"/>
    <property type="project" value="TreeGrafter"/>
</dbReference>
<protein>
    <submittedName>
        <fullName evidence="7">LIM domain protein</fullName>
    </submittedName>
</protein>
<evidence type="ECO:0000313" key="7">
    <source>
        <dbReference type="EMBL" id="CCU74579.1"/>
    </source>
</evidence>
<feature type="compositionally biased region" description="Polar residues" evidence="5">
    <location>
        <begin position="508"/>
        <end position="524"/>
    </location>
</feature>
<dbReference type="OrthoDB" id="15567at2759"/>
<dbReference type="GO" id="GO:0031941">
    <property type="term" value="C:filamentous actin"/>
    <property type="evidence" value="ECO:0007669"/>
    <property type="project" value="TreeGrafter"/>
</dbReference>
<dbReference type="SMART" id="SM00132">
    <property type="entry name" value="LIM"/>
    <property type="match status" value="3"/>
</dbReference>
<dbReference type="GO" id="GO:0003779">
    <property type="term" value="F:actin binding"/>
    <property type="evidence" value="ECO:0007669"/>
    <property type="project" value="TreeGrafter"/>
</dbReference>
<feature type="compositionally biased region" description="Polar residues" evidence="5">
    <location>
        <begin position="298"/>
        <end position="311"/>
    </location>
</feature>
<feature type="compositionally biased region" description="Polar residues" evidence="5">
    <location>
        <begin position="562"/>
        <end position="592"/>
    </location>
</feature>
<dbReference type="HOGENOM" id="CLU_009967_0_0_1"/>
<feature type="domain" description="LIM zinc-binding" evidence="6">
    <location>
        <begin position="722"/>
        <end position="782"/>
    </location>
</feature>
<accession>N1J693</accession>
<dbReference type="CDD" id="cd08368">
    <property type="entry name" value="LIM"/>
    <property type="match status" value="1"/>
</dbReference>
<name>N1J693_BLUG1</name>
<feature type="region of interest" description="Disordered" evidence="5">
    <location>
        <begin position="1"/>
        <end position="22"/>
    </location>
</feature>
<evidence type="ECO:0000256" key="4">
    <source>
        <dbReference type="PROSITE-ProRule" id="PRU00125"/>
    </source>
</evidence>